<reference evidence="3" key="2">
    <citation type="submission" date="2020-10" db="UniProtKB">
        <authorList>
            <consortium name="WormBaseParasite"/>
        </authorList>
    </citation>
    <scope>IDENTIFICATION</scope>
</reference>
<accession>A0A7E4ZXB2</accession>
<protein>
    <submittedName>
        <fullName evidence="3">Uncharacterized protein</fullName>
    </submittedName>
</protein>
<reference evidence="2" key="1">
    <citation type="journal article" date="2013" name="Genetics">
        <title>The draft genome and transcriptome of Panagrellus redivivus are shaped by the harsh demands of a free-living lifestyle.</title>
        <authorList>
            <person name="Srinivasan J."/>
            <person name="Dillman A.R."/>
            <person name="Macchietto M.G."/>
            <person name="Heikkinen L."/>
            <person name="Lakso M."/>
            <person name="Fracchia K.M."/>
            <person name="Antoshechkin I."/>
            <person name="Mortazavi A."/>
            <person name="Wong G."/>
            <person name="Sternberg P.W."/>
        </authorList>
    </citation>
    <scope>NUCLEOTIDE SEQUENCE [LARGE SCALE GENOMIC DNA]</scope>
    <source>
        <strain evidence="2">MT8872</strain>
    </source>
</reference>
<keyword evidence="1" id="KW-0812">Transmembrane</keyword>
<evidence type="ECO:0000313" key="3">
    <source>
        <dbReference type="WBParaSite" id="Pan_g22947.t1"/>
    </source>
</evidence>
<organism evidence="2 3">
    <name type="scientific">Panagrellus redivivus</name>
    <name type="common">Microworm</name>
    <dbReference type="NCBI Taxonomy" id="6233"/>
    <lineage>
        <taxon>Eukaryota</taxon>
        <taxon>Metazoa</taxon>
        <taxon>Ecdysozoa</taxon>
        <taxon>Nematoda</taxon>
        <taxon>Chromadorea</taxon>
        <taxon>Rhabditida</taxon>
        <taxon>Tylenchina</taxon>
        <taxon>Panagrolaimomorpha</taxon>
        <taxon>Panagrolaimoidea</taxon>
        <taxon>Panagrolaimidae</taxon>
        <taxon>Panagrellus</taxon>
    </lineage>
</organism>
<proteinExistence type="predicted"/>
<keyword evidence="1" id="KW-0472">Membrane</keyword>
<dbReference type="Proteomes" id="UP000492821">
    <property type="component" value="Unassembled WGS sequence"/>
</dbReference>
<dbReference type="AlphaFoldDB" id="A0A7E4ZXB2"/>
<evidence type="ECO:0000313" key="2">
    <source>
        <dbReference type="Proteomes" id="UP000492821"/>
    </source>
</evidence>
<sequence>MGNVIYGKNLPCFDTIQSCAEKCGKAECVFVDKCNGNSSLNYVCLPIDMRILTLILFASCLLVVGICSCIVACYACRAIKASFRNAVGTDGDIVFYNARNVVNMPHPAVDEFGHYKAPTRERDSQRDWNLRHNGYIR</sequence>
<feature type="transmembrane region" description="Helical" evidence="1">
    <location>
        <begin position="51"/>
        <end position="75"/>
    </location>
</feature>
<name>A0A7E4ZXB2_PANRE</name>
<dbReference type="WBParaSite" id="Pan_g22947.t1">
    <property type="protein sequence ID" value="Pan_g22947.t1"/>
    <property type="gene ID" value="Pan_g22947"/>
</dbReference>
<keyword evidence="1" id="KW-1133">Transmembrane helix</keyword>
<evidence type="ECO:0000256" key="1">
    <source>
        <dbReference type="SAM" id="Phobius"/>
    </source>
</evidence>
<keyword evidence="2" id="KW-1185">Reference proteome</keyword>